<feature type="transmembrane region" description="Helical" evidence="1">
    <location>
        <begin position="230"/>
        <end position="249"/>
    </location>
</feature>
<organism evidence="3 4">
    <name type="scientific">Egibacter rhizosphaerae</name>
    <dbReference type="NCBI Taxonomy" id="1670831"/>
    <lineage>
        <taxon>Bacteria</taxon>
        <taxon>Bacillati</taxon>
        <taxon>Actinomycetota</taxon>
        <taxon>Nitriliruptoria</taxon>
        <taxon>Egibacterales</taxon>
        <taxon>Egibacteraceae</taxon>
        <taxon>Egibacter</taxon>
    </lineage>
</organism>
<dbReference type="AlphaFoldDB" id="A0A411YII7"/>
<feature type="transmembrane region" description="Helical" evidence="1">
    <location>
        <begin position="24"/>
        <end position="43"/>
    </location>
</feature>
<evidence type="ECO:0000313" key="4">
    <source>
        <dbReference type="Proteomes" id="UP000291469"/>
    </source>
</evidence>
<keyword evidence="1" id="KW-0472">Membrane</keyword>
<dbReference type="EMBL" id="CP036402">
    <property type="protein sequence ID" value="QBI20961.1"/>
    <property type="molecule type" value="Genomic_DNA"/>
</dbReference>
<dbReference type="InterPro" id="IPR007349">
    <property type="entry name" value="DUF418"/>
</dbReference>
<dbReference type="InterPro" id="IPR052529">
    <property type="entry name" value="Bact_Transport_Assoc"/>
</dbReference>
<protein>
    <submittedName>
        <fullName evidence="3">DUF418 domain-containing protein</fullName>
    </submittedName>
</protein>
<feature type="transmembrane region" description="Helical" evidence="1">
    <location>
        <begin position="129"/>
        <end position="146"/>
    </location>
</feature>
<evidence type="ECO:0000256" key="1">
    <source>
        <dbReference type="SAM" id="Phobius"/>
    </source>
</evidence>
<feature type="transmembrane region" description="Helical" evidence="1">
    <location>
        <begin position="153"/>
        <end position="176"/>
    </location>
</feature>
<reference evidence="3 4" key="1">
    <citation type="submission" date="2019-01" db="EMBL/GenBank/DDBJ databases">
        <title>Egibacter rhizosphaerae EGI 80759T.</title>
        <authorList>
            <person name="Chen D.-D."/>
            <person name="Tian Y."/>
            <person name="Jiao J.-Y."/>
            <person name="Zhang X.-T."/>
            <person name="Zhang Y.-G."/>
            <person name="Zhang Y."/>
            <person name="Xiao M."/>
            <person name="Shu W.-S."/>
            <person name="Li W.-J."/>
        </authorList>
    </citation>
    <scope>NUCLEOTIDE SEQUENCE [LARGE SCALE GENOMIC DNA]</scope>
    <source>
        <strain evidence="3 4">EGI 80759</strain>
    </source>
</reference>
<name>A0A411YII7_9ACTN</name>
<dbReference type="KEGG" id="erz:ER308_16195"/>
<dbReference type="RefSeq" id="WP_131155954.1">
    <property type="nucleotide sequence ID" value="NZ_CP036402.1"/>
</dbReference>
<keyword evidence="1" id="KW-1133">Transmembrane helix</keyword>
<sequence length="415" mass="44497">MQESEVPEPVRPTATRERVATLDVLRGVAILGILIVNIELFRGSDFYQVVMGEIPDYDGVDGAVQFGVGWLAYGKFLSSFALLFGLGAAMMSERAGVAGRPARGLLARRYVVLAVLGILHMTLLFAGDILFQYALAGFVLLLFLGVRARTARWWAVGIGVAYLVLAVGFTTLAATAPEPAADDPVMQEMEAFFADRAAFAEQAFTTGGLGEQVAARSIEALFLQSGQLFLLPWVLTLFLLGLAAGRAGLHRRLHEPWLRRTAMVALPVGLVLNLPSGFAGSLGAAAIGTGGEVDAAQTAGTMAAYLVGSPLLAVGYLSVIALLCQRPEVLARLDPLRRTGRMALTAYLSQSLLCTAFFVWLGFYDRLSPAAALLVVVAVWVIVVAGCTLWMSRFDMGPVERLWRRLTYGRARAGA</sequence>
<proteinExistence type="predicted"/>
<gene>
    <name evidence="3" type="ORF">ER308_16195</name>
</gene>
<feature type="transmembrane region" description="Helical" evidence="1">
    <location>
        <begin position="370"/>
        <end position="391"/>
    </location>
</feature>
<feature type="domain" description="DUF418" evidence="2">
    <location>
        <begin position="246"/>
        <end position="409"/>
    </location>
</feature>
<feature type="transmembrane region" description="Helical" evidence="1">
    <location>
        <begin position="261"/>
        <end position="282"/>
    </location>
</feature>
<dbReference type="OrthoDB" id="9807744at2"/>
<dbReference type="PANTHER" id="PTHR30590">
    <property type="entry name" value="INNER MEMBRANE PROTEIN"/>
    <property type="match status" value="1"/>
</dbReference>
<feature type="transmembrane region" description="Helical" evidence="1">
    <location>
        <begin position="106"/>
        <end position="123"/>
    </location>
</feature>
<evidence type="ECO:0000313" key="3">
    <source>
        <dbReference type="EMBL" id="QBI20961.1"/>
    </source>
</evidence>
<dbReference type="PANTHER" id="PTHR30590:SF2">
    <property type="entry name" value="INNER MEMBRANE PROTEIN"/>
    <property type="match status" value="1"/>
</dbReference>
<feature type="transmembrane region" description="Helical" evidence="1">
    <location>
        <begin position="344"/>
        <end position="364"/>
    </location>
</feature>
<evidence type="ECO:0000259" key="2">
    <source>
        <dbReference type="Pfam" id="PF04235"/>
    </source>
</evidence>
<accession>A0A411YII7</accession>
<feature type="transmembrane region" description="Helical" evidence="1">
    <location>
        <begin position="63"/>
        <end position="86"/>
    </location>
</feature>
<keyword evidence="4" id="KW-1185">Reference proteome</keyword>
<dbReference type="Proteomes" id="UP000291469">
    <property type="component" value="Chromosome"/>
</dbReference>
<dbReference type="Pfam" id="PF04235">
    <property type="entry name" value="DUF418"/>
    <property type="match status" value="1"/>
</dbReference>
<keyword evidence="1" id="KW-0812">Transmembrane</keyword>
<feature type="transmembrane region" description="Helical" evidence="1">
    <location>
        <begin position="302"/>
        <end position="323"/>
    </location>
</feature>